<reference evidence="2" key="1">
    <citation type="journal article" date="2020" name="bioRxiv">
        <title>Chromosome-level reference genome of the European wasp spider Argiope bruennichi: a resource for studies on range expansion and evolutionary adaptation.</title>
        <authorList>
            <person name="Sheffer M.M."/>
            <person name="Hoppe A."/>
            <person name="Krehenwinkel H."/>
            <person name="Uhl G."/>
            <person name="Kuss A.W."/>
            <person name="Jensen L."/>
            <person name="Jensen C."/>
            <person name="Gillespie R.G."/>
            <person name="Hoff K.J."/>
            <person name="Prost S."/>
        </authorList>
    </citation>
    <scope>NUCLEOTIDE SEQUENCE</scope>
</reference>
<feature type="compositionally biased region" description="Polar residues" evidence="1">
    <location>
        <begin position="91"/>
        <end position="104"/>
    </location>
</feature>
<organism evidence="2 3">
    <name type="scientific">Argiope bruennichi</name>
    <name type="common">Wasp spider</name>
    <name type="synonym">Aranea bruennichi</name>
    <dbReference type="NCBI Taxonomy" id="94029"/>
    <lineage>
        <taxon>Eukaryota</taxon>
        <taxon>Metazoa</taxon>
        <taxon>Ecdysozoa</taxon>
        <taxon>Arthropoda</taxon>
        <taxon>Chelicerata</taxon>
        <taxon>Arachnida</taxon>
        <taxon>Araneae</taxon>
        <taxon>Araneomorphae</taxon>
        <taxon>Entelegynae</taxon>
        <taxon>Araneoidea</taxon>
        <taxon>Araneidae</taxon>
        <taxon>Argiope</taxon>
    </lineage>
</organism>
<feature type="region of interest" description="Disordered" evidence="1">
    <location>
        <begin position="48"/>
        <end position="114"/>
    </location>
</feature>
<evidence type="ECO:0000313" key="2">
    <source>
        <dbReference type="EMBL" id="KAF8778959.1"/>
    </source>
</evidence>
<dbReference type="Proteomes" id="UP000807504">
    <property type="component" value="Unassembled WGS sequence"/>
</dbReference>
<proteinExistence type="predicted"/>
<sequence length="114" mass="12657">MPGRDWRRSSTNLSIYEKSIPPRSRELRQRGSDKILQRILSLSLSVSQSKDSEFSLARFPKKKRKKAKSSPSTKASDTEVPPKPPGIPIISDSTLSICPSTSDISDAEMDQHSS</sequence>
<name>A0A8T0EY84_ARGBR</name>
<dbReference type="AlphaFoldDB" id="A0A8T0EY84"/>
<protein>
    <submittedName>
        <fullName evidence="2">Uncharacterized protein</fullName>
    </submittedName>
</protein>
<evidence type="ECO:0000256" key="1">
    <source>
        <dbReference type="SAM" id="MobiDB-lite"/>
    </source>
</evidence>
<comment type="caution">
    <text evidence="2">The sequence shown here is derived from an EMBL/GenBank/DDBJ whole genome shotgun (WGS) entry which is preliminary data.</text>
</comment>
<gene>
    <name evidence="2" type="ORF">HNY73_015633</name>
</gene>
<evidence type="ECO:0000313" key="3">
    <source>
        <dbReference type="Proteomes" id="UP000807504"/>
    </source>
</evidence>
<reference evidence="2" key="2">
    <citation type="submission" date="2020-06" db="EMBL/GenBank/DDBJ databases">
        <authorList>
            <person name="Sheffer M."/>
        </authorList>
    </citation>
    <scope>NUCLEOTIDE SEQUENCE</scope>
</reference>
<dbReference type="EMBL" id="JABXBU010002072">
    <property type="protein sequence ID" value="KAF8778959.1"/>
    <property type="molecule type" value="Genomic_DNA"/>
</dbReference>
<accession>A0A8T0EY84</accession>
<feature type="compositionally biased region" description="Basic residues" evidence="1">
    <location>
        <begin position="59"/>
        <end position="68"/>
    </location>
</feature>
<keyword evidence="3" id="KW-1185">Reference proteome</keyword>